<keyword evidence="2" id="KW-0732">Signal</keyword>
<dbReference type="EMBL" id="JAAGRR010000059">
    <property type="protein sequence ID" value="NDY42480.1"/>
    <property type="molecule type" value="Genomic_DNA"/>
</dbReference>
<evidence type="ECO:0008006" key="5">
    <source>
        <dbReference type="Google" id="ProtNLM"/>
    </source>
</evidence>
<comment type="caution">
    <text evidence="3">The sequence shown here is derived from an EMBL/GenBank/DDBJ whole genome shotgun (WGS) entry which is preliminary data.</text>
</comment>
<protein>
    <recommendedName>
        <fullName evidence="5">Lycopene cyclase domain-containing protein</fullName>
    </recommendedName>
</protein>
<dbReference type="RefSeq" id="WP_163298619.1">
    <property type="nucleotide sequence ID" value="NZ_JAAGRR010000059.1"/>
</dbReference>
<keyword evidence="4" id="KW-1185">Reference proteome</keyword>
<sequence>MRRQPIPRYALAAAMVLVLAEAALAAGLRPARDFFYLLVWWPYVALADGLVKARRGASPATATPAGLAALAFWSVSFWLVFEAYNLVLGNWRYVGLVAARPVRWAGYVLSFATVLPAVLVTAGWFETLRPFRRLAVPRFAWTPRRRLAAGLAGVAAAALPLIQPRWAYPLVWVGPFLVLDAAVDALGGPGLVRCLAAGRGGRVAALLAAGLFCGLLWEFWNYWAGAKWVYHVPLPRVLDVRLFEMPLPGFLGFLPFALECEAAARLLSALGLLPPVEGL</sequence>
<accession>A0A6N9TPW7</accession>
<feature type="transmembrane region" description="Helical" evidence="1">
    <location>
        <begin position="104"/>
        <end position="125"/>
    </location>
</feature>
<keyword evidence="1" id="KW-0472">Membrane</keyword>
<keyword evidence="1" id="KW-1133">Transmembrane helix</keyword>
<organism evidence="3 4">
    <name type="scientific">Dissulfurirhabdus thermomarina</name>
    <dbReference type="NCBI Taxonomy" id="1765737"/>
    <lineage>
        <taxon>Bacteria</taxon>
        <taxon>Deltaproteobacteria</taxon>
        <taxon>Dissulfurirhabdaceae</taxon>
        <taxon>Dissulfurirhabdus</taxon>
    </lineage>
</organism>
<feature type="transmembrane region" description="Helical" evidence="1">
    <location>
        <begin position="146"/>
        <end position="163"/>
    </location>
</feature>
<proteinExistence type="predicted"/>
<feature type="transmembrane region" description="Helical" evidence="1">
    <location>
        <begin position="65"/>
        <end position="84"/>
    </location>
</feature>
<evidence type="ECO:0000256" key="2">
    <source>
        <dbReference type="SAM" id="SignalP"/>
    </source>
</evidence>
<feature type="transmembrane region" description="Helical" evidence="1">
    <location>
        <begin position="203"/>
        <end position="220"/>
    </location>
</feature>
<name>A0A6N9TPW7_DISTH</name>
<feature type="transmembrane region" description="Helical" evidence="1">
    <location>
        <begin position="35"/>
        <end position="53"/>
    </location>
</feature>
<evidence type="ECO:0000313" key="3">
    <source>
        <dbReference type="EMBL" id="NDY42480.1"/>
    </source>
</evidence>
<keyword evidence="1" id="KW-0812">Transmembrane</keyword>
<evidence type="ECO:0000256" key="1">
    <source>
        <dbReference type="SAM" id="Phobius"/>
    </source>
</evidence>
<feature type="non-terminal residue" evidence="3">
    <location>
        <position position="279"/>
    </location>
</feature>
<dbReference type="Proteomes" id="UP000469346">
    <property type="component" value="Unassembled WGS sequence"/>
</dbReference>
<feature type="chain" id="PRO_5026858412" description="Lycopene cyclase domain-containing protein" evidence="2">
    <location>
        <begin position="26"/>
        <end position="279"/>
    </location>
</feature>
<feature type="signal peptide" evidence="2">
    <location>
        <begin position="1"/>
        <end position="25"/>
    </location>
</feature>
<dbReference type="AlphaFoldDB" id="A0A6N9TPW7"/>
<gene>
    <name evidence="3" type="ORF">G3N55_06440</name>
</gene>
<reference evidence="3 4" key="1">
    <citation type="submission" date="2020-02" db="EMBL/GenBank/DDBJ databases">
        <title>Comparative genomics of sulfur disproportionating microorganisms.</title>
        <authorList>
            <person name="Ward L.M."/>
            <person name="Bertran E."/>
            <person name="Johnston D.T."/>
        </authorList>
    </citation>
    <scope>NUCLEOTIDE SEQUENCE [LARGE SCALE GENOMIC DNA]</scope>
    <source>
        <strain evidence="3 4">DSM 100025</strain>
    </source>
</reference>
<evidence type="ECO:0000313" key="4">
    <source>
        <dbReference type="Proteomes" id="UP000469346"/>
    </source>
</evidence>